<dbReference type="EMBL" id="OBQD01000009">
    <property type="protein sequence ID" value="SOC42020.1"/>
    <property type="molecule type" value="Genomic_DNA"/>
</dbReference>
<reference evidence="1 2" key="1">
    <citation type="submission" date="2017-08" db="EMBL/GenBank/DDBJ databases">
        <authorList>
            <person name="de Groot N.N."/>
        </authorList>
    </citation>
    <scope>NUCLEOTIDE SEQUENCE [LARGE SCALE GENOMIC DNA]</scope>
    <source>
        <strain evidence="1 2">JC85</strain>
    </source>
</reference>
<evidence type="ECO:0000313" key="2">
    <source>
        <dbReference type="Proteomes" id="UP000219167"/>
    </source>
</evidence>
<sequence length="114" mass="12645">MATDWLEGNEPDADWDLEFAEELLGSLVLLGLTYREPDGTVAEQRQHHGYVKTVDPRWGITVKLEGDEAENEINLPPILDAFERAEEGVYTDSSGNGVSDPDFIGYFTVRSAAN</sequence>
<organism evidence="1 2">
    <name type="scientific">Rhizobium subbaraonis</name>
    <dbReference type="NCBI Taxonomy" id="908946"/>
    <lineage>
        <taxon>Bacteria</taxon>
        <taxon>Pseudomonadati</taxon>
        <taxon>Pseudomonadota</taxon>
        <taxon>Alphaproteobacteria</taxon>
        <taxon>Hyphomicrobiales</taxon>
        <taxon>Rhizobiaceae</taxon>
        <taxon>Rhizobium/Agrobacterium group</taxon>
        <taxon>Rhizobium</taxon>
    </lineage>
</organism>
<dbReference type="OrthoDB" id="5196049at2"/>
<dbReference type="AlphaFoldDB" id="A0A285UJF1"/>
<gene>
    <name evidence="1" type="ORF">SAMN05892877_109180</name>
</gene>
<proteinExistence type="predicted"/>
<accession>A0A285UJF1</accession>
<dbReference type="Proteomes" id="UP000219167">
    <property type="component" value="Unassembled WGS sequence"/>
</dbReference>
<evidence type="ECO:0000313" key="1">
    <source>
        <dbReference type="EMBL" id="SOC42020.1"/>
    </source>
</evidence>
<name>A0A285UJF1_9HYPH</name>
<keyword evidence="2" id="KW-1185">Reference proteome</keyword>
<dbReference type="RefSeq" id="WP_097140766.1">
    <property type="nucleotide sequence ID" value="NZ_OBQD01000009.1"/>
</dbReference>
<protein>
    <submittedName>
        <fullName evidence="1">Uncharacterized protein</fullName>
    </submittedName>
</protein>